<keyword evidence="2" id="KW-1185">Reference proteome</keyword>
<comment type="caution">
    <text evidence="1">The sequence shown here is derived from an EMBL/GenBank/DDBJ whole genome shotgun (WGS) entry which is preliminary data.</text>
</comment>
<sequence>MAKRVFDQVEICKENIFHKDDKKVNQEKIDDLHLAVLKSLDKAKISYLPREGAISSIRQRLNKQIQNLVPLLLTNVEETFVASELTEDQPHITNPNIVNNVVEYAGKGEQHSIIDILNFIVPKYIKKEFLIPNNITIKLCISEDEELHKPEGIQILPTKQLALEYGTFFSADWKFLVTCLGFNSANMNHFCPWCTYMKQQNGILDQNNKLVGDWTITKNMEQNKKKFF</sequence>
<gene>
    <name evidence="1" type="ORF">GMARGA_LOCUS16995</name>
</gene>
<dbReference type="EMBL" id="CAJVQB010012598">
    <property type="protein sequence ID" value="CAG8756697.1"/>
    <property type="molecule type" value="Genomic_DNA"/>
</dbReference>
<name>A0ABN7VCH1_GIGMA</name>
<evidence type="ECO:0000313" key="1">
    <source>
        <dbReference type="EMBL" id="CAG8756697.1"/>
    </source>
</evidence>
<accession>A0ABN7VCH1</accession>
<organism evidence="1 2">
    <name type="scientific">Gigaspora margarita</name>
    <dbReference type="NCBI Taxonomy" id="4874"/>
    <lineage>
        <taxon>Eukaryota</taxon>
        <taxon>Fungi</taxon>
        <taxon>Fungi incertae sedis</taxon>
        <taxon>Mucoromycota</taxon>
        <taxon>Glomeromycotina</taxon>
        <taxon>Glomeromycetes</taxon>
        <taxon>Diversisporales</taxon>
        <taxon>Gigasporaceae</taxon>
        <taxon>Gigaspora</taxon>
    </lineage>
</organism>
<evidence type="ECO:0000313" key="2">
    <source>
        <dbReference type="Proteomes" id="UP000789901"/>
    </source>
</evidence>
<reference evidence="1 2" key="1">
    <citation type="submission" date="2021-06" db="EMBL/GenBank/DDBJ databases">
        <authorList>
            <person name="Kallberg Y."/>
            <person name="Tangrot J."/>
            <person name="Rosling A."/>
        </authorList>
    </citation>
    <scope>NUCLEOTIDE SEQUENCE [LARGE SCALE GENOMIC DNA]</scope>
    <source>
        <strain evidence="1 2">120-4 pot B 10/14</strain>
    </source>
</reference>
<protein>
    <submittedName>
        <fullName evidence="1">8873_t:CDS:1</fullName>
    </submittedName>
</protein>
<proteinExistence type="predicted"/>
<dbReference type="Proteomes" id="UP000789901">
    <property type="component" value="Unassembled WGS sequence"/>
</dbReference>